<dbReference type="OrthoDB" id="6103117at2759"/>
<dbReference type="InterPro" id="IPR050199">
    <property type="entry name" value="IgHV"/>
</dbReference>
<keyword evidence="3" id="KW-1280">Immunoglobulin</keyword>
<sequence>MEPARLLFVLIVQFASGWADPRVTQDPLTGPVALGETVKLKCNLHGASAGTYEINWVRQAPGKTPQGVLVHATDRKIYRAPGITDRFTPSAQDSSLTYYLTVGNVEAADGAVYYCMIWISNIGYTVIHAMTKTSSETSRPPGTLLLRYLRPHTSWTLGTL</sequence>
<gene>
    <name evidence="6" type="ORF">scyTo_0021107</name>
</gene>
<accession>A0A401PWJ5</accession>
<feature type="signal peptide" evidence="4">
    <location>
        <begin position="1"/>
        <end position="19"/>
    </location>
</feature>
<dbReference type="Gene3D" id="2.60.40.10">
    <property type="entry name" value="Immunoglobulins"/>
    <property type="match status" value="1"/>
</dbReference>
<keyword evidence="2" id="KW-1064">Adaptive immunity</keyword>
<dbReference type="Proteomes" id="UP000288216">
    <property type="component" value="Unassembled WGS sequence"/>
</dbReference>
<dbReference type="InterPro" id="IPR003599">
    <property type="entry name" value="Ig_sub"/>
</dbReference>
<dbReference type="CDD" id="cd00099">
    <property type="entry name" value="IgV"/>
    <property type="match status" value="1"/>
</dbReference>
<dbReference type="InterPro" id="IPR013783">
    <property type="entry name" value="Ig-like_fold"/>
</dbReference>
<dbReference type="OMA" id="CMIWISN"/>
<dbReference type="SMART" id="SM00409">
    <property type="entry name" value="IG"/>
    <property type="match status" value="1"/>
</dbReference>
<evidence type="ECO:0000256" key="4">
    <source>
        <dbReference type="SAM" id="SignalP"/>
    </source>
</evidence>
<evidence type="ECO:0000256" key="2">
    <source>
        <dbReference type="ARBA" id="ARBA00023130"/>
    </source>
</evidence>
<name>A0A401PWJ5_SCYTO</name>
<dbReference type="InterPro" id="IPR007110">
    <property type="entry name" value="Ig-like_dom"/>
</dbReference>
<dbReference type="STRING" id="75743.A0A401PWJ5"/>
<dbReference type="PROSITE" id="PS50835">
    <property type="entry name" value="IG_LIKE"/>
    <property type="match status" value="1"/>
</dbReference>
<comment type="caution">
    <text evidence="6">The sequence shown here is derived from an EMBL/GenBank/DDBJ whole genome shotgun (WGS) entry which is preliminary data.</text>
</comment>
<evidence type="ECO:0000259" key="5">
    <source>
        <dbReference type="PROSITE" id="PS50835"/>
    </source>
</evidence>
<keyword evidence="7" id="KW-1185">Reference proteome</keyword>
<evidence type="ECO:0000256" key="3">
    <source>
        <dbReference type="ARBA" id="ARBA00043265"/>
    </source>
</evidence>
<evidence type="ECO:0000313" key="7">
    <source>
        <dbReference type="Proteomes" id="UP000288216"/>
    </source>
</evidence>
<keyword evidence="1" id="KW-0391">Immunity</keyword>
<proteinExistence type="predicted"/>
<protein>
    <recommendedName>
        <fullName evidence="5">Ig-like domain-containing protein</fullName>
    </recommendedName>
</protein>
<dbReference type="GO" id="GO:0019814">
    <property type="term" value="C:immunoglobulin complex"/>
    <property type="evidence" value="ECO:0007669"/>
    <property type="project" value="UniProtKB-KW"/>
</dbReference>
<evidence type="ECO:0000256" key="1">
    <source>
        <dbReference type="ARBA" id="ARBA00022859"/>
    </source>
</evidence>
<dbReference type="GO" id="GO:0005576">
    <property type="term" value="C:extracellular region"/>
    <property type="evidence" value="ECO:0007669"/>
    <property type="project" value="UniProtKB-ARBA"/>
</dbReference>
<dbReference type="InterPro" id="IPR036179">
    <property type="entry name" value="Ig-like_dom_sf"/>
</dbReference>
<dbReference type="GO" id="GO:0002250">
    <property type="term" value="P:adaptive immune response"/>
    <property type="evidence" value="ECO:0007669"/>
    <property type="project" value="UniProtKB-KW"/>
</dbReference>
<dbReference type="AlphaFoldDB" id="A0A401PWJ5"/>
<feature type="chain" id="PRO_5019395019" description="Ig-like domain-containing protein" evidence="4">
    <location>
        <begin position="20"/>
        <end position="160"/>
    </location>
</feature>
<dbReference type="SMART" id="SM00406">
    <property type="entry name" value="IGv"/>
    <property type="match status" value="1"/>
</dbReference>
<feature type="domain" description="Ig-like" evidence="5">
    <location>
        <begin position="21"/>
        <end position="117"/>
    </location>
</feature>
<dbReference type="EMBL" id="BFAA01018126">
    <property type="protein sequence ID" value="GCB77501.1"/>
    <property type="molecule type" value="Genomic_DNA"/>
</dbReference>
<dbReference type="Pfam" id="PF07686">
    <property type="entry name" value="V-set"/>
    <property type="match status" value="1"/>
</dbReference>
<dbReference type="InterPro" id="IPR013106">
    <property type="entry name" value="Ig_V-set"/>
</dbReference>
<dbReference type="PANTHER" id="PTHR23266">
    <property type="entry name" value="IMMUNOGLOBULIN HEAVY CHAIN"/>
    <property type="match status" value="1"/>
</dbReference>
<reference evidence="6 7" key="1">
    <citation type="journal article" date="2018" name="Nat. Ecol. Evol.">
        <title>Shark genomes provide insights into elasmobranch evolution and the origin of vertebrates.</title>
        <authorList>
            <person name="Hara Y"/>
            <person name="Yamaguchi K"/>
            <person name="Onimaru K"/>
            <person name="Kadota M"/>
            <person name="Koyanagi M"/>
            <person name="Keeley SD"/>
            <person name="Tatsumi K"/>
            <person name="Tanaka K"/>
            <person name="Motone F"/>
            <person name="Kageyama Y"/>
            <person name="Nozu R"/>
            <person name="Adachi N"/>
            <person name="Nishimura O"/>
            <person name="Nakagawa R"/>
            <person name="Tanegashima C"/>
            <person name="Kiyatake I"/>
            <person name="Matsumoto R"/>
            <person name="Murakumo K"/>
            <person name="Nishida K"/>
            <person name="Terakita A"/>
            <person name="Kuratani S"/>
            <person name="Sato K"/>
            <person name="Hyodo S Kuraku.S."/>
        </authorList>
    </citation>
    <scope>NUCLEOTIDE SEQUENCE [LARGE SCALE GENOMIC DNA]</scope>
</reference>
<organism evidence="6 7">
    <name type="scientific">Scyliorhinus torazame</name>
    <name type="common">Cloudy catshark</name>
    <name type="synonym">Catulus torazame</name>
    <dbReference type="NCBI Taxonomy" id="75743"/>
    <lineage>
        <taxon>Eukaryota</taxon>
        <taxon>Metazoa</taxon>
        <taxon>Chordata</taxon>
        <taxon>Craniata</taxon>
        <taxon>Vertebrata</taxon>
        <taxon>Chondrichthyes</taxon>
        <taxon>Elasmobranchii</taxon>
        <taxon>Galeomorphii</taxon>
        <taxon>Galeoidea</taxon>
        <taxon>Carcharhiniformes</taxon>
        <taxon>Scyliorhinidae</taxon>
        <taxon>Scyliorhinus</taxon>
    </lineage>
</organism>
<dbReference type="SUPFAM" id="SSF48726">
    <property type="entry name" value="Immunoglobulin"/>
    <property type="match status" value="1"/>
</dbReference>
<keyword evidence="4" id="KW-0732">Signal</keyword>
<evidence type="ECO:0000313" key="6">
    <source>
        <dbReference type="EMBL" id="GCB77501.1"/>
    </source>
</evidence>